<dbReference type="EMBL" id="CP042476">
    <property type="protein sequence ID" value="QED36262.1"/>
    <property type="molecule type" value="Genomic_DNA"/>
</dbReference>
<dbReference type="OrthoDB" id="1436952at2"/>
<proteinExistence type="predicted"/>
<gene>
    <name evidence="1" type="ORF">FK178_00290</name>
</gene>
<dbReference type="AlphaFoldDB" id="A0A5B8YE75"/>
<keyword evidence="2" id="KW-1185">Reference proteome</keyword>
<evidence type="ECO:0000313" key="1">
    <source>
        <dbReference type="EMBL" id="QED36262.1"/>
    </source>
</evidence>
<dbReference type="KEGG" id="anp:FK178_00290"/>
<dbReference type="Proteomes" id="UP000321954">
    <property type="component" value="Chromosome"/>
</dbReference>
<accession>A0A5B8YE75</accession>
<evidence type="ECO:0000313" key="2">
    <source>
        <dbReference type="Proteomes" id="UP000321954"/>
    </source>
</evidence>
<dbReference type="RefSeq" id="WP_146829902.1">
    <property type="nucleotide sequence ID" value="NZ_CP042476.1"/>
</dbReference>
<evidence type="ECO:0008006" key="3">
    <source>
        <dbReference type="Google" id="ProtNLM"/>
    </source>
</evidence>
<name>A0A5B8YE75_9FLAO</name>
<sequence length="271" mass="30345">MMTKTFLFTALILCFLKGFSQNPVLLEGRILAEELESSTIHIINISRKTGTVNEKEGDFRILVRQGDTLLFSSIQYVNREVEISAEILQKGFLEISLSEDVNVLAEVNLRNTKLTGNLNTDLDNIKVVKDLPLKLSAADINQLKFKEDINDPLKAPEQLAFQQNLVGEGAGSVNILGGIGMITDLLGIKGKEKKPTFKGPVAPMSIQIRERFNDDFFKSSLGIQESKIREFLFFLDDQGISAQMLSDNNKLALIDLLIEQSRIYKETYSLD</sequence>
<reference evidence="1 2" key="1">
    <citation type="submission" date="2019-08" db="EMBL/GenBank/DDBJ databases">
        <title>Antarcticibacterium arcticum sp. nov., a bacterium isolated from marine sediment of the Canadian Beaufort Sea.</title>
        <authorList>
            <person name="Lee Y.M."/>
            <person name="Baek K."/>
            <person name="Lee D.-H."/>
            <person name="Shin S.C."/>
            <person name="Jin Y.K."/>
            <person name="Park Y."/>
        </authorList>
    </citation>
    <scope>NUCLEOTIDE SEQUENCE [LARGE SCALE GENOMIC DNA]</scope>
    <source>
        <strain evidence="1 2">PAMC 28998</strain>
    </source>
</reference>
<protein>
    <recommendedName>
        <fullName evidence="3">Carboxypeptidase-like regulatory domain-containing protein</fullName>
    </recommendedName>
</protein>
<organism evidence="1 2">
    <name type="scientific">Antarcticibacterium arcticum</name>
    <dbReference type="NCBI Taxonomy" id="2585771"/>
    <lineage>
        <taxon>Bacteria</taxon>
        <taxon>Pseudomonadati</taxon>
        <taxon>Bacteroidota</taxon>
        <taxon>Flavobacteriia</taxon>
        <taxon>Flavobacteriales</taxon>
        <taxon>Flavobacteriaceae</taxon>
        <taxon>Antarcticibacterium</taxon>
    </lineage>
</organism>